<dbReference type="Pfam" id="PF01381">
    <property type="entry name" value="HTH_3"/>
    <property type="match status" value="1"/>
</dbReference>
<dbReference type="InterPro" id="IPR010982">
    <property type="entry name" value="Lambda_DNA-bd_dom_sf"/>
</dbReference>
<dbReference type="SMART" id="SM00530">
    <property type="entry name" value="HTH_XRE"/>
    <property type="match status" value="1"/>
</dbReference>
<evidence type="ECO:0000259" key="1">
    <source>
        <dbReference type="PROSITE" id="PS50943"/>
    </source>
</evidence>
<dbReference type="Gene3D" id="1.10.260.40">
    <property type="entry name" value="lambda repressor-like DNA-binding domains"/>
    <property type="match status" value="1"/>
</dbReference>
<dbReference type="PROSITE" id="PS50943">
    <property type="entry name" value="HTH_CROC1"/>
    <property type="match status" value="1"/>
</dbReference>
<comment type="caution">
    <text evidence="2">The sequence shown here is derived from an EMBL/GenBank/DDBJ whole genome shotgun (WGS) entry which is preliminary data.</text>
</comment>
<keyword evidence="3" id="KW-1185">Reference proteome</keyword>
<gene>
    <name evidence="2" type="ORF">GWC95_08525</name>
</gene>
<sequence>MPIERQRVSLCRFLRTLAEEKQISVSELAERTGISVAELQSMLNGDHSPTVDQLITVANELDMQLTFQQSISFAHRKAANQVK</sequence>
<dbReference type="InterPro" id="IPR001387">
    <property type="entry name" value="Cro/C1-type_HTH"/>
</dbReference>
<protein>
    <submittedName>
        <fullName evidence="2">Helix-turn-helix transcriptional regulator</fullName>
    </submittedName>
</protein>
<name>A0ABW9ZS81_9BACT</name>
<accession>A0ABW9ZS81</accession>
<dbReference type="EMBL" id="JAACJS010000012">
    <property type="protein sequence ID" value="NCI49964.1"/>
    <property type="molecule type" value="Genomic_DNA"/>
</dbReference>
<dbReference type="RefSeq" id="WP_161818283.1">
    <property type="nucleotide sequence ID" value="NZ_JAACJS010000012.1"/>
</dbReference>
<dbReference type="CDD" id="cd00093">
    <property type="entry name" value="HTH_XRE"/>
    <property type="match status" value="1"/>
</dbReference>
<evidence type="ECO:0000313" key="3">
    <source>
        <dbReference type="Proteomes" id="UP000753802"/>
    </source>
</evidence>
<dbReference type="Proteomes" id="UP000753802">
    <property type="component" value="Unassembled WGS sequence"/>
</dbReference>
<feature type="domain" description="HTH cro/C1-type" evidence="1">
    <location>
        <begin position="14"/>
        <end position="68"/>
    </location>
</feature>
<dbReference type="SUPFAM" id="SSF47413">
    <property type="entry name" value="lambda repressor-like DNA-binding domains"/>
    <property type="match status" value="1"/>
</dbReference>
<evidence type="ECO:0000313" key="2">
    <source>
        <dbReference type="EMBL" id="NCI49964.1"/>
    </source>
</evidence>
<organism evidence="2 3">
    <name type="scientific">Sediminibacterium roseum</name>
    <dbReference type="NCBI Taxonomy" id="1978412"/>
    <lineage>
        <taxon>Bacteria</taxon>
        <taxon>Pseudomonadati</taxon>
        <taxon>Bacteroidota</taxon>
        <taxon>Chitinophagia</taxon>
        <taxon>Chitinophagales</taxon>
        <taxon>Chitinophagaceae</taxon>
        <taxon>Sediminibacterium</taxon>
    </lineage>
</organism>
<reference evidence="2 3" key="1">
    <citation type="submission" date="2020-01" db="EMBL/GenBank/DDBJ databases">
        <title>Genome analysis.</title>
        <authorList>
            <person name="Wu S."/>
            <person name="Wang G."/>
        </authorList>
    </citation>
    <scope>NUCLEOTIDE SEQUENCE [LARGE SCALE GENOMIC DNA]</scope>
    <source>
        <strain evidence="2 3">SYL130</strain>
    </source>
</reference>
<proteinExistence type="predicted"/>